<dbReference type="OrthoDB" id="192120at2759"/>
<dbReference type="InterPro" id="IPR000048">
    <property type="entry name" value="IQ_motif_EF-hand-BS"/>
</dbReference>
<dbReference type="Pfam" id="PF00612">
    <property type="entry name" value="IQ"/>
    <property type="match status" value="1"/>
</dbReference>
<name>A0A9W7AY50_9STRA</name>
<sequence>MAEEIFHAPTDRQVWKCPRDKKMTDIMEVSKAGDSFFSQMGGDHKMAVTAFKGYTPYYKNAVQGRLNHGSSGLRWAEQLLQGIRDDDPDMCGVAMQHDGSSFGIKVEQRGLGAPFRFESAGFFTQAQIQENVDDWTKKLTKRVEDSKIFVSNNEWTQIHHYIQNAGAYSDPRFKVAVKGDSALMIAVRLRSFKAAKYLLRSGVDAAMTNAKGETIAEVIESKQAEILKERNHIRFLRVQAKSIRQMALSHEDHMALLSEPQVYNQLEQGYELCKEISKLMEVRATNVKLMVMKQKLLEVEGKSVEPEEQTEIDLQPIIVQSKKIVDKLIKDVSEVVAEWEGSQLAKNRLAQKKEQAKIDEKAERIKYWKTALFTSACKIQAVWRGVMVREMIKLLTLHRACTYVQCRTRGFLYRSKMRRDRINDVVVMMQSVCRGYNGRKRAARKAGRVYPATALIVALRKACKSGGDDEDSGDEGQAIHVPAVDYVRELLGEMDKPPLSNNKMQPKGQWAMLRYMGQRKALDEAKTAALDDRKNGEVMAKLAALCLEHGKASSKFTSVETRMEFVKSAAVLYFKALEAKKDVAGVAHMFHKRRGEAMLGTFIDFGIENDHAYLANAIESFTQALMQVECTIIPDVWLNKATAQEYNGDIDAAIKTVAAMVRKFPNFDKADEVSMKAAALHMAKEDYGKACAYVRHASLSGRGSMFLSHMDLILISGRMNELWYYKLLEEFPDDESDSDSDESFYDGESDEEDEVKTEEELREEYERKERKKSKPEKYEASQKAYRLVYRHFVEHRNIWGKRTYESWIHHPATWIKVATRASLSGLYLLAEDLYMEALYRCKWWSLWEKRAEVEDLEDGREDVSSEEERSNDGSDSDPEKKVVNKKKVIFTTSFPKLGVGGDENDGDSEEGDDDEGKDHPHYHTLDETAVRILFEIAKCKWYHGNIAEAREYLEKAKDEELYTSTKGKHGFIASANLHWNPLNMHKLEKERKVPFPTLIANLPQL</sequence>
<dbReference type="SMART" id="SM00015">
    <property type="entry name" value="IQ"/>
    <property type="match status" value="3"/>
</dbReference>
<comment type="caution">
    <text evidence="3">The sequence shown here is derived from an EMBL/GenBank/DDBJ whole genome shotgun (WGS) entry which is preliminary data.</text>
</comment>
<dbReference type="Gene3D" id="1.25.40.20">
    <property type="entry name" value="Ankyrin repeat-containing domain"/>
    <property type="match status" value="1"/>
</dbReference>
<feature type="region of interest" description="Disordered" evidence="2">
    <location>
        <begin position="733"/>
        <end position="774"/>
    </location>
</feature>
<dbReference type="PROSITE" id="PS50088">
    <property type="entry name" value="ANK_REPEAT"/>
    <property type="match status" value="1"/>
</dbReference>
<dbReference type="Proteomes" id="UP001165085">
    <property type="component" value="Unassembled WGS sequence"/>
</dbReference>
<feature type="region of interest" description="Disordered" evidence="2">
    <location>
        <begin position="895"/>
        <end position="922"/>
    </location>
</feature>
<evidence type="ECO:0000313" key="4">
    <source>
        <dbReference type="Proteomes" id="UP001165085"/>
    </source>
</evidence>
<accession>A0A9W7AY50</accession>
<gene>
    <name evidence="3" type="ORF">TrST_g10074</name>
</gene>
<evidence type="ECO:0000256" key="1">
    <source>
        <dbReference type="PROSITE-ProRule" id="PRU00023"/>
    </source>
</evidence>
<proteinExistence type="predicted"/>
<dbReference type="AlphaFoldDB" id="A0A9W7AY50"/>
<dbReference type="InterPro" id="IPR036770">
    <property type="entry name" value="Ankyrin_rpt-contain_sf"/>
</dbReference>
<dbReference type="Gene3D" id="1.25.40.10">
    <property type="entry name" value="Tetratricopeptide repeat domain"/>
    <property type="match status" value="1"/>
</dbReference>
<dbReference type="PROSITE" id="PS50096">
    <property type="entry name" value="IQ"/>
    <property type="match status" value="3"/>
</dbReference>
<feature type="compositionally biased region" description="Acidic residues" evidence="2">
    <location>
        <begin position="733"/>
        <end position="763"/>
    </location>
</feature>
<keyword evidence="1" id="KW-0040">ANK repeat</keyword>
<keyword evidence="4" id="KW-1185">Reference proteome</keyword>
<dbReference type="InterPro" id="IPR011990">
    <property type="entry name" value="TPR-like_helical_dom_sf"/>
</dbReference>
<evidence type="ECO:0000256" key="2">
    <source>
        <dbReference type="SAM" id="MobiDB-lite"/>
    </source>
</evidence>
<dbReference type="SUPFAM" id="SSF48452">
    <property type="entry name" value="TPR-like"/>
    <property type="match status" value="1"/>
</dbReference>
<reference evidence="4" key="1">
    <citation type="journal article" date="2023" name="Commun. Biol.">
        <title>Genome analysis of Parmales, the sister group of diatoms, reveals the evolutionary specialization of diatoms from phago-mixotrophs to photoautotrophs.</title>
        <authorList>
            <person name="Ban H."/>
            <person name="Sato S."/>
            <person name="Yoshikawa S."/>
            <person name="Yamada K."/>
            <person name="Nakamura Y."/>
            <person name="Ichinomiya M."/>
            <person name="Sato N."/>
            <person name="Blanc-Mathieu R."/>
            <person name="Endo H."/>
            <person name="Kuwata A."/>
            <person name="Ogata H."/>
        </authorList>
    </citation>
    <scope>NUCLEOTIDE SEQUENCE [LARGE SCALE GENOMIC DNA]</scope>
    <source>
        <strain evidence="4">NIES 3701</strain>
    </source>
</reference>
<dbReference type="Gene3D" id="1.20.5.190">
    <property type="match status" value="1"/>
</dbReference>
<evidence type="ECO:0000313" key="3">
    <source>
        <dbReference type="EMBL" id="GMH76539.1"/>
    </source>
</evidence>
<feature type="region of interest" description="Disordered" evidence="2">
    <location>
        <begin position="857"/>
        <end position="881"/>
    </location>
</feature>
<feature type="compositionally biased region" description="Acidic residues" evidence="2">
    <location>
        <begin position="902"/>
        <end position="915"/>
    </location>
</feature>
<feature type="repeat" description="ANK" evidence="1">
    <location>
        <begin position="178"/>
        <end position="210"/>
    </location>
</feature>
<protein>
    <submittedName>
        <fullName evidence="3">Uncharacterized protein</fullName>
    </submittedName>
</protein>
<organism evidence="3 4">
    <name type="scientific">Triparma strigata</name>
    <dbReference type="NCBI Taxonomy" id="1606541"/>
    <lineage>
        <taxon>Eukaryota</taxon>
        <taxon>Sar</taxon>
        <taxon>Stramenopiles</taxon>
        <taxon>Ochrophyta</taxon>
        <taxon>Bolidophyceae</taxon>
        <taxon>Parmales</taxon>
        <taxon>Triparmaceae</taxon>
        <taxon>Triparma</taxon>
    </lineage>
</organism>
<dbReference type="EMBL" id="BRXY01000198">
    <property type="protein sequence ID" value="GMH76539.1"/>
    <property type="molecule type" value="Genomic_DNA"/>
</dbReference>
<feature type="compositionally biased region" description="Basic and acidic residues" evidence="2">
    <location>
        <begin position="861"/>
        <end position="881"/>
    </location>
</feature>
<dbReference type="CDD" id="cd23767">
    <property type="entry name" value="IQCD"/>
    <property type="match status" value="1"/>
</dbReference>
<dbReference type="InterPro" id="IPR002110">
    <property type="entry name" value="Ankyrin_rpt"/>
</dbReference>